<accession>A0AAD4JYT2</accession>
<gene>
    <name evidence="2" type="ORF">KR093_003415</name>
</gene>
<evidence type="ECO:0000313" key="3">
    <source>
        <dbReference type="Proteomes" id="UP001200034"/>
    </source>
</evidence>
<keyword evidence="1" id="KW-0732">Signal</keyword>
<proteinExistence type="predicted"/>
<protein>
    <submittedName>
        <fullName evidence="2">Uncharacterized protein</fullName>
    </submittedName>
</protein>
<name>A0AAD4JYT2_9MUSC</name>
<keyword evidence="3" id="KW-1185">Reference proteome</keyword>
<reference evidence="2" key="1">
    <citation type="journal article" date="2021" name="Mol. Ecol. Resour.">
        <title>Phylogenomic analyses of the genus Drosophila reveals genomic signals of climate adaptation.</title>
        <authorList>
            <person name="Li F."/>
            <person name="Rane R.V."/>
            <person name="Luria V."/>
            <person name="Xiong Z."/>
            <person name="Chen J."/>
            <person name="Li Z."/>
            <person name="Catullo R.A."/>
            <person name="Griffin P.C."/>
            <person name="Schiffer M."/>
            <person name="Pearce S."/>
            <person name="Lee S.F."/>
            <person name="McElroy K."/>
            <person name="Stocker A."/>
            <person name="Shirriffs J."/>
            <person name="Cockerell F."/>
            <person name="Coppin C."/>
            <person name="Sgro C.M."/>
            <person name="Karger A."/>
            <person name="Cain J.W."/>
            <person name="Weber J.A."/>
            <person name="Santpere G."/>
            <person name="Kirschner M.W."/>
            <person name="Hoffmann A.A."/>
            <person name="Oakeshott J.G."/>
            <person name="Zhang G."/>
        </authorList>
    </citation>
    <scope>NUCLEOTIDE SEQUENCE</scope>
    <source>
        <strain evidence="2">BGI-SZ-2011g</strain>
    </source>
</reference>
<dbReference type="AlphaFoldDB" id="A0AAD4JYT2"/>
<dbReference type="EMBL" id="JAJJHW010002585">
    <property type="protein sequence ID" value="KAH8370428.1"/>
    <property type="molecule type" value="Genomic_DNA"/>
</dbReference>
<feature type="chain" id="PRO_5041966014" evidence="1">
    <location>
        <begin position="27"/>
        <end position="167"/>
    </location>
</feature>
<dbReference type="Gene3D" id="2.40.128.20">
    <property type="match status" value="1"/>
</dbReference>
<evidence type="ECO:0000256" key="1">
    <source>
        <dbReference type="SAM" id="SignalP"/>
    </source>
</evidence>
<evidence type="ECO:0000313" key="2">
    <source>
        <dbReference type="EMBL" id="KAH8370428.1"/>
    </source>
</evidence>
<comment type="caution">
    <text evidence="2">The sequence shown here is derived from an EMBL/GenBank/DDBJ whole genome shotgun (WGS) entry which is preliminary data.</text>
</comment>
<feature type="signal peptide" evidence="1">
    <location>
        <begin position="1"/>
        <end position="26"/>
    </location>
</feature>
<dbReference type="Proteomes" id="UP001200034">
    <property type="component" value="Unassembled WGS sequence"/>
</dbReference>
<sequence length="167" mass="19899">MDLFWSLLLRACCGLCLLRHFDAVDAWKCLYKEFPVDAERIRGPWWIYGTNPESTDRCYFEDLDMYWTRITDTDYDNYAVELHCSLPWFRHQMAIYTRAPEPSAEVIAQVQNYLKSVRLTITDFELVDKLSCSNQSQAPVQRWHLSRYMHLDYNPLYVKPLVVDENI</sequence>
<dbReference type="InterPro" id="IPR012674">
    <property type="entry name" value="Calycin"/>
</dbReference>
<dbReference type="SUPFAM" id="SSF50814">
    <property type="entry name" value="Lipocalins"/>
    <property type="match status" value="1"/>
</dbReference>
<organism evidence="2 3">
    <name type="scientific">Drosophila rubida</name>
    <dbReference type="NCBI Taxonomy" id="30044"/>
    <lineage>
        <taxon>Eukaryota</taxon>
        <taxon>Metazoa</taxon>
        <taxon>Ecdysozoa</taxon>
        <taxon>Arthropoda</taxon>
        <taxon>Hexapoda</taxon>
        <taxon>Insecta</taxon>
        <taxon>Pterygota</taxon>
        <taxon>Neoptera</taxon>
        <taxon>Endopterygota</taxon>
        <taxon>Diptera</taxon>
        <taxon>Brachycera</taxon>
        <taxon>Muscomorpha</taxon>
        <taxon>Ephydroidea</taxon>
        <taxon>Drosophilidae</taxon>
        <taxon>Drosophila</taxon>
    </lineage>
</organism>